<dbReference type="InterPro" id="IPR036390">
    <property type="entry name" value="WH_DNA-bd_sf"/>
</dbReference>
<keyword evidence="7" id="KW-1185">Reference proteome</keyword>
<dbReference type="InterPro" id="IPR036388">
    <property type="entry name" value="WH-like_DNA-bd_sf"/>
</dbReference>
<evidence type="ECO:0000313" key="7">
    <source>
        <dbReference type="Proteomes" id="UP000294547"/>
    </source>
</evidence>
<dbReference type="SUPFAM" id="SSF51206">
    <property type="entry name" value="cAMP-binding domain-like"/>
    <property type="match status" value="1"/>
</dbReference>
<dbReference type="Gene3D" id="1.10.10.10">
    <property type="entry name" value="Winged helix-like DNA-binding domain superfamily/Winged helix DNA-binding domain"/>
    <property type="match status" value="1"/>
</dbReference>
<dbReference type="PROSITE" id="PS00042">
    <property type="entry name" value="HTH_CRP_1"/>
    <property type="match status" value="1"/>
</dbReference>
<dbReference type="OrthoDB" id="667966at2"/>
<keyword evidence="2" id="KW-0238">DNA-binding</keyword>
<dbReference type="GO" id="GO:0005829">
    <property type="term" value="C:cytosol"/>
    <property type="evidence" value="ECO:0007669"/>
    <property type="project" value="TreeGrafter"/>
</dbReference>
<organism evidence="6 7">
    <name type="scientific">Oharaeibacter diazotrophicus</name>
    <dbReference type="NCBI Taxonomy" id="1920512"/>
    <lineage>
        <taxon>Bacteria</taxon>
        <taxon>Pseudomonadati</taxon>
        <taxon>Pseudomonadota</taxon>
        <taxon>Alphaproteobacteria</taxon>
        <taxon>Hyphomicrobiales</taxon>
        <taxon>Pleomorphomonadaceae</taxon>
        <taxon>Oharaeibacter</taxon>
    </lineage>
</organism>
<keyword evidence="1" id="KW-0805">Transcription regulation</keyword>
<protein>
    <submittedName>
        <fullName evidence="6">CRP/FNR family transcriptional regulator</fullName>
    </submittedName>
</protein>
<evidence type="ECO:0000256" key="1">
    <source>
        <dbReference type="ARBA" id="ARBA00023015"/>
    </source>
</evidence>
<dbReference type="SUPFAM" id="SSF46785">
    <property type="entry name" value="Winged helix' DNA-binding domain"/>
    <property type="match status" value="1"/>
</dbReference>
<dbReference type="Pfam" id="PF13545">
    <property type="entry name" value="HTH_Crp_2"/>
    <property type="match status" value="1"/>
</dbReference>
<dbReference type="SMART" id="SM00100">
    <property type="entry name" value="cNMP"/>
    <property type="match status" value="1"/>
</dbReference>
<dbReference type="CDD" id="cd00092">
    <property type="entry name" value="HTH_CRP"/>
    <property type="match status" value="1"/>
</dbReference>
<name>A0A4R6RFL6_9HYPH</name>
<evidence type="ECO:0000259" key="5">
    <source>
        <dbReference type="PROSITE" id="PS51063"/>
    </source>
</evidence>
<dbReference type="InterPro" id="IPR050397">
    <property type="entry name" value="Env_Response_Regulators"/>
</dbReference>
<dbReference type="InterPro" id="IPR014710">
    <property type="entry name" value="RmlC-like_jellyroll"/>
</dbReference>
<dbReference type="SMART" id="SM00419">
    <property type="entry name" value="HTH_CRP"/>
    <property type="match status" value="1"/>
</dbReference>
<dbReference type="GO" id="GO:0003677">
    <property type="term" value="F:DNA binding"/>
    <property type="evidence" value="ECO:0007669"/>
    <property type="project" value="UniProtKB-KW"/>
</dbReference>
<evidence type="ECO:0000256" key="2">
    <source>
        <dbReference type="ARBA" id="ARBA00023125"/>
    </source>
</evidence>
<evidence type="ECO:0000259" key="4">
    <source>
        <dbReference type="PROSITE" id="PS50042"/>
    </source>
</evidence>
<dbReference type="EMBL" id="SNXY01000007">
    <property type="protein sequence ID" value="TDP85191.1"/>
    <property type="molecule type" value="Genomic_DNA"/>
</dbReference>
<feature type="domain" description="HTH crp-type" evidence="5">
    <location>
        <begin position="162"/>
        <end position="244"/>
    </location>
</feature>
<sequence length="253" mass="28268">MYVDTKQRLDTADAISDSGFAPRTVGRYHGTRAPRHVDDTAWTDYLAAARTRIERFDSHEVLFHEDDTADHLYEVASGSIMLYRLLADGRRQVVDILSAGDLFGMSVTGVYDCSAETLVPSDVRVLDKREIERSADLQNHVNRCLMGRIEALHSHAVLLGRKSAAERVASFLMRFVPNRGMIGCTGPKAAGGDDKVVVLRMTRQEIADYLGLTIETVSRVLSDLKRRGIISIEKNDRIRLPDVCRVCRLTGIH</sequence>
<dbReference type="InterPro" id="IPR018335">
    <property type="entry name" value="Tscrpt_reg_HTH_Crp-type_CS"/>
</dbReference>
<evidence type="ECO:0000256" key="3">
    <source>
        <dbReference type="ARBA" id="ARBA00023163"/>
    </source>
</evidence>
<evidence type="ECO:0000313" key="6">
    <source>
        <dbReference type="EMBL" id="TDP85191.1"/>
    </source>
</evidence>
<proteinExistence type="predicted"/>
<reference evidence="6 7" key="1">
    <citation type="submission" date="2019-03" db="EMBL/GenBank/DDBJ databases">
        <title>Genomic Encyclopedia of Type Strains, Phase IV (KMG-IV): sequencing the most valuable type-strain genomes for metagenomic binning, comparative biology and taxonomic classification.</title>
        <authorList>
            <person name="Goeker M."/>
        </authorList>
    </citation>
    <scope>NUCLEOTIDE SEQUENCE [LARGE SCALE GENOMIC DNA]</scope>
    <source>
        <strain evidence="6 7">DSM 102969</strain>
    </source>
</reference>
<dbReference type="Proteomes" id="UP000294547">
    <property type="component" value="Unassembled WGS sequence"/>
</dbReference>
<dbReference type="PANTHER" id="PTHR24567:SF75">
    <property type="entry name" value="FUMARATE AND NITRATE REDUCTION REGULATORY PROTEIN"/>
    <property type="match status" value="1"/>
</dbReference>
<dbReference type="InterPro" id="IPR012318">
    <property type="entry name" value="HTH_CRP"/>
</dbReference>
<accession>A0A4R6RFL6</accession>
<keyword evidence="3" id="KW-0804">Transcription</keyword>
<dbReference type="Pfam" id="PF00027">
    <property type="entry name" value="cNMP_binding"/>
    <property type="match status" value="1"/>
</dbReference>
<dbReference type="InterPro" id="IPR000595">
    <property type="entry name" value="cNMP-bd_dom"/>
</dbReference>
<dbReference type="RefSeq" id="WP_126541054.1">
    <property type="nucleotide sequence ID" value="NZ_BSPM01000004.1"/>
</dbReference>
<dbReference type="PRINTS" id="PR00034">
    <property type="entry name" value="HTHCRP"/>
</dbReference>
<comment type="caution">
    <text evidence="6">The sequence shown here is derived from an EMBL/GenBank/DDBJ whole genome shotgun (WGS) entry which is preliminary data.</text>
</comment>
<dbReference type="GO" id="GO:0003700">
    <property type="term" value="F:DNA-binding transcription factor activity"/>
    <property type="evidence" value="ECO:0007669"/>
    <property type="project" value="InterPro"/>
</dbReference>
<dbReference type="Gene3D" id="2.60.120.10">
    <property type="entry name" value="Jelly Rolls"/>
    <property type="match status" value="1"/>
</dbReference>
<dbReference type="CDD" id="cd00038">
    <property type="entry name" value="CAP_ED"/>
    <property type="match status" value="1"/>
</dbReference>
<dbReference type="AlphaFoldDB" id="A0A4R6RFL6"/>
<dbReference type="PANTHER" id="PTHR24567">
    <property type="entry name" value="CRP FAMILY TRANSCRIPTIONAL REGULATORY PROTEIN"/>
    <property type="match status" value="1"/>
</dbReference>
<feature type="domain" description="Cyclic nucleotide-binding" evidence="4">
    <location>
        <begin position="56"/>
        <end position="104"/>
    </location>
</feature>
<dbReference type="PROSITE" id="PS50042">
    <property type="entry name" value="CNMP_BINDING_3"/>
    <property type="match status" value="1"/>
</dbReference>
<dbReference type="PROSITE" id="PS51063">
    <property type="entry name" value="HTH_CRP_2"/>
    <property type="match status" value="1"/>
</dbReference>
<gene>
    <name evidence="6" type="ORF">EDD54_2039</name>
</gene>
<dbReference type="InterPro" id="IPR018490">
    <property type="entry name" value="cNMP-bd_dom_sf"/>
</dbReference>